<dbReference type="FunFam" id="3.30.460.10:FF:000006">
    <property type="entry name" value="non-canonical poly(A) RNA polymerase PAPD5"/>
    <property type="match status" value="1"/>
</dbReference>
<dbReference type="EC" id="2.7.7.19" evidence="3"/>
<dbReference type="InterPro" id="IPR045862">
    <property type="entry name" value="Trf4-like"/>
</dbReference>
<comment type="caution">
    <text evidence="10">The sequence shown here is derived from an EMBL/GenBank/DDBJ whole genome shotgun (WGS) entry which is preliminary data.</text>
</comment>
<dbReference type="VEuPathDB" id="FungiDB:FUN_003924"/>
<dbReference type="Gene3D" id="3.30.460.10">
    <property type="entry name" value="Beta Polymerase, domain 2"/>
    <property type="match status" value="1"/>
</dbReference>
<keyword evidence="6" id="KW-0460">Magnesium</keyword>
<evidence type="ECO:0000259" key="8">
    <source>
        <dbReference type="Pfam" id="PF03828"/>
    </source>
</evidence>
<dbReference type="AlphaFoldDB" id="A0A2I1G7K2"/>
<dbReference type="Proteomes" id="UP000234323">
    <property type="component" value="Unassembled WGS sequence"/>
</dbReference>
<dbReference type="GO" id="GO:0010605">
    <property type="term" value="P:negative regulation of macromolecule metabolic process"/>
    <property type="evidence" value="ECO:0007669"/>
    <property type="project" value="UniProtKB-ARBA"/>
</dbReference>
<dbReference type="PANTHER" id="PTHR23092:SF15">
    <property type="entry name" value="INACTIVE NON-CANONICAL POLY(A) RNA POLYMERASE PROTEIN TRF4-2-RELATED"/>
    <property type="match status" value="1"/>
</dbReference>
<keyword evidence="11" id="KW-1185">Reference proteome</keyword>
<dbReference type="GO" id="GO:0003729">
    <property type="term" value="F:mRNA binding"/>
    <property type="evidence" value="ECO:0007669"/>
    <property type="project" value="TreeGrafter"/>
</dbReference>
<dbReference type="Pfam" id="PF22600">
    <property type="entry name" value="MTPAP-like_central"/>
    <property type="match status" value="1"/>
</dbReference>
<evidence type="ECO:0000256" key="3">
    <source>
        <dbReference type="ARBA" id="ARBA00012388"/>
    </source>
</evidence>
<dbReference type="InterPro" id="IPR043519">
    <property type="entry name" value="NT_sf"/>
</dbReference>
<evidence type="ECO:0000313" key="11">
    <source>
        <dbReference type="Proteomes" id="UP000234323"/>
    </source>
</evidence>
<organism evidence="10 11">
    <name type="scientific">Rhizophagus irregularis</name>
    <dbReference type="NCBI Taxonomy" id="588596"/>
    <lineage>
        <taxon>Eukaryota</taxon>
        <taxon>Fungi</taxon>
        <taxon>Fungi incertae sedis</taxon>
        <taxon>Mucoromycota</taxon>
        <taxon>Glomeromycotina</taxon>
        <taxon>Glomeromycetes</taxon>
        <taxon>Glomerales</taxon>
        <taxon>Glomeraceae</taxon>
        <taxon>Rhizophagus</taxon>
    </lineage>
</organism>
<dbReference type="PANTHER" id="PTHR23092">
    <property type="entry name" value="POLY(A) RNA POLYMERASE"/>
    <property type="match status" value="1"/>
</dbReference>
<gene>
    <name evidence="10" type="ORF">RhiirA4_397694</name>
</gene>
<dbReference type="OrthoDB" id="273917at2759"/>
<comment type="similarity">
    <text evidence="2">Belongs to the DNA polymerase type-B-like family.</text>
</comment>
<protein>
    <recommendedName>
        <fullName evidence="3">polynucleotide adenylyltransferase</fullName>
        <ecNumber evidence="3">2.7.7.19</ecNumber>
    </recommendedName>
</protein>
<dbReference type="EMBL" id="LLXI01000206">
    <property type="protein sequence ID" value="PKY42613.1"/>
    <property type="molecule type" value="Genomic_DNA"/>
</dbReference>
<evidence type="ECO:0000256" key="6">
    <source>
        <dbReference type="ARBA" id="ARBA00022842"/>
    </source>
</evidence>
<name>A0A2I1G7K2_9GLOM</name>
<evidence type="ECO:0000313" key="10">
    <source>
        <dbReference type="EMBL" id="PKY42613.1"/>
    </source>
</evidence>
<dbReference type="VEuPathDB" id="FungiDB:RhiirA1_408422"/>
<dbReference type="VEuPathDB" id="FungiDB:RhiirFUN_006060"/>
<evidence type="ECO:0000256" key="7">
    <source>
        <dbReference type="SAM" id="MobiDB-lite"/>
    </source>
</evidence>
<keyword evidence="5" id="KW-0479">Metal-binding</keyword>
<dbReference type="Pfam" id="PF03828">
    <property type="entry name" value="PAP_assoc"/>
    <property type="match status" value="1"/>
</dbReference>
<evidence type="ECO:0000259" key="9">
    <source>
        <dbReference type="Pfam" id="PF22600"/>
    </source>
</evidence>
<sequence length="613" mass="72498">MLPAKNFQEKKNTFRNDASERSTSGVNNKIKPTPDAVSQNSSFIPMGVFSNQELFEVDAMTNPRKKRKKYMINQTEWRAPHDEEVPWLIKDNVRKYKSAIQRLHYEIEEFVAYLCPTDIERMWRVFAIRRIEECIKSSYPDAEIMVFGSFNTGLYLPTSDLDIVCFIRENSQDILKQIAQLLYYHRISEERPITLTKAVVPIIKFRECHTKFNVDISFNQSSGYTSSRAMKSYLDQWPSLGNMVIIVKWFLKHHGLDDPSNGGMGGFTVFCMMLSFFQTHPLIRSGILIPDNENLGVLLIEFFELYGLKFNFFKVAIRVNDGGEYVLKDKESWTTKIPRTNICIQDPSDSDNDIARSTRNTEIIFSHFEKAFQRLVVRVGSLERKYRIQDNEMDSKINEESILSSILFMPRKIIELRRELHRLYAENQEFADEYGSTKIIPPRFSYILYNFHYQIEYADRLRIEKASKLSNKNGTYKIKPIKTRKEYLDMASKCKDEVDTYREFPCERSNFLPATYGDSYKKIFYSEVEHENNIKIKNRNKNRFFVAESSKGESSSSRYKRRFEESRYERHKFDEIVYYEHDSEEYEDDYVIQPTPKRRKGNRNKNKNKKYIS</sequence>
<evidence type="ECO:0000256" key="2">
    <source>
        <dbReference type="ARBA" id="ARBA00008593"/>
    </source>
</evidence>
<dbReference type="SUPFAM" id="SSF81631">
    <property type="entry name" value="PAP/OAS1 substrate-binding domain"/>
    <property type="match status" value="1"/>
</dbReference>
<proteinExistence type="inferred from homology"/>
<evidence type="ECO:0000256" key="1">
    <source>
        <dbReference type="ARBA" id="ARBA00001936"/>
    </source>
</evidence>
<evidence type="ECO:0000256" key="5">
    <source>
        <dbReference type="ARBA" id="ARBA00022723"/>
    </source>
</evidence>
<dbReference type="InterPro" id="IPR002058">
    <property type="entry name" value="PAP_assoc"/>
</dbReference>
<accession>A0A2I1G7K2</accession>
<dbReference type="CDD" id="cd05402">
    <property type="entry name" value="NT_PAP_TUTase"/>
    <property type="match status" value="1"/>
</dbReference>
<feature type="compositionally biased region" description="Basic residues" evidence="7">
    <location>
        <begin position="596"/>
        <end position="613"/>
    </location>
</feature>
<evidence type="ECO:0000256" key="4">
    <source>
        <dbReference type="ARBA" id="ARBA00022679"/>
    </source>
</evidence>
<dbReference type="SUPFAM" id="SSF81301">
    <property type="entry name" value="Nucleotidyltransferase"/>
    <property type="match status" value="1"/>
</dbReference>
<feature type="region of interest" description="Disordered" evidence="7">
    <location>
        <begin position="1"/>
        <end position="38"/>
    </location>
</feature>
<dbReference type="GO" id="GO:0031499">
    <property type="term" value="C:TRAMP complex"/>
    <property type="evidence" value="ECO:0007669"/>
    <property type="project" value="TreeGrafter"/>
</dbReference>
<feature type="domain" description="Poly(A) RNA polymerase mitochondrial-like central palm" evidence="9">
    <location>
        <begin position="104"/>
        <end position="234"/>
    </location>
</feature>
<dbReference type="Gene3D" id="1.10.1410.10">
    <property type="match status" value="1"/>
</dbReference>
<dbReference type="GO" id="GO:1990817">
    <property type="term" value="F:poly(A) RNA polymerase activity"/>
    <property type="evidence" value="ECO:0007669"/>
    <property type="project" value="UniProtKB-EC"/>
</dbReference>
<dbReference type="GO" id="GO:0043634">
    <property type="term" value="P:polyadenylation-dependent ncRNA catabolic process"/>
    <property type="evidence" value="ECO:0007669"/>
    <property type="project" value="TreeGrafter"/>
</dbReference>
<dbReference type="GO" id="GO:0046872">
    <property type="term" value="F:metal ion binding"/>
    <property type="evidence" value="ECO:0007669"/>
    <property type="project" value="UniProtKB-KW"/>
</dbReference>
<dbReference type="GO" id="GO:0031123">
    <property type="term" value="P:RNA 3'-end processing"/>
    <property type="evidence" value="ECO:0007669"/>
    <property type="project" value="TreeGrafter"/>
</dbReference>
<keyword evidence="4" id="KW-0808">Transferase</keyword>
<feature type="compositionally biased region" description="Basic and acidic residues" evidence="7">
    <location>
        <begin position="7"/>
        <end position="20"/>
    </location>
</feature>
<comment type="cofactor">
    <cofactor evidence="1">
        <name>Mn(2+)</name>
        <dbReference type="ChEBI" id="CHEBI:29035"/>
    </cofactor>
</comment>
<feature type="domain" description="PAP-associated" evidence="8">
    <location>
        <begin position="294"/>
        <end position="352"/>
    </location>
</feature>
<reference evidence="10 11" key="1">
    <citation type="submission" date="2015-10" db="EMBL/GenBank/DDBJ databases">
        <title>Genome analyses suggest a sexual origin of heterokaryosis in a supposedly ancient asexual fungus.</title>
        <authorList>
            <person name="Ropars J."/>
            <person name="Sedzielewska K."/>
            <person name="Noel J."/>
            <person name="Charron P."/>
            <person name="Farinelli L."/>
            <person name="Marton T."/>
            <person name="Kruger M."/>
            <person name="Pelin A."/>
            <person name="Brachmann A."/>
            <person name="Corradi N."/>
        </authorList>
    </citation>
    <scope>NUCLEOTIDE SEQUENCE [LARGE SCALE GENOMIC DNA]</scope>
    <source>
        <strain evidence="10 11">A4</strain>
    </source>
</reference>
<dbReference type="InterPro" id="IPR054708">
    <property type="entry name" value="MTPAP-like_central"/>
</dbReference>
<feature type="region of interest" description="Disordered" evidence="7">
    <location>
        <begin position="588"/>
        <end position="613"/>
    </location>
</feature>
<dbReference type="GO" id="GO:0005730">
    <property type="term" value="C:nucleolus"/>
    <property type="evidence" value="ECO:0007669"/>
    <property type="project" value="TreeGrafter"/>
</dbReference>